<feature type="transmembrane region" description="Helical" evidence="6">
    <location>
        <begin position="70"/>
        <end position="92"/>
    </location>
</feature>
<dbReference type="STRING" id="1806994.A0A507C8R4"/>
<feature type="transmembrane region" description="Helical" evidence="6">
    <location>
        <begin position="189"/>
        <end position="213"/>
    </location>
</feature>
<feature type="transmembrane region" description="Helical" evidence="6">
    <location>
        <begin position="99"/>
        <end position="120"/>
    </location>
</feature>
<dbReference type="GO" id="GO:0005886">
    <property type="term" value="C:plasma membrane"/>
    <property type="evidence" value="ECO:0007669"/>
    <property type="project" value="TreeGrafter"/>
</dbReference>
<feature type="transmembrane region" description="Helical" evidence="6">
    <location>
        <begin position="328"/>
        <end position="349"/>
    </location>
</feature>
<keyword evidence="2" id="KW-0813">Transport</keyword>
<dbReference type="EMBL" id="QEAO01000008">
    <property type="protein sequence ID" value="TPX35539.1"/>
    <property type="molecule type" value="Genomic_DNA"/>
</dbReference>
<dbReference type="Gene3D" id="1.20.1250.20">
    <property type="entry name" value="MFS general substrate transporter like domains"/>
    <property type="match status" value="1"/>
</dbReference>
<proteinExistence type="predicted"/>
<dbReference type="Pfam" id="PF07690">
    <property type="entry name" value="MFS_1"/>
    <property type="match status" value="1"/>
</dbReference>
<keyword evidence="3 6" id="KW-0812">Transmembrane</keyword>
<dbReference type="Gene3D" id="1.20.1720.10">
    <property type="entry name" value="Multidrug resistance protein D"/>
    <property type="match status" value="1"/>
</dbReference>
<organism evidence="8 9">
    <name type="scientific">Synchytrium microbalum</name>
    <dbReference type="NCBI Taxonomy" id="1806994"/>
    <lineage>
        <taxon>Eukaryota</taxon>
        <taxon>Fungi</taxon>
        <taxon>Fungi incertae sedis</taxon>
        <taxon>Chytridiomycota</taxon>
        <taxon>Chytridiomycota incertae sedis</taxon>
        <taxon>Chytridiomycetes</taxon>
        <taxon>Synchytriales</taxon>
        <taxon>Synchytriaceae</taxon>
        <taxon>Synchytrium</taxon>
    </lineage>
</organism>
<evidence type="ECO:0000313" key="9">
    <source>
        <dbReference type="Proteomes" id="UP000319731"/>
    </source>
</evidence>
<feature type="transmembrane region" description="Helical" evidence="6">
    <location>
        <begin position="296"/>
        <end position="316"/>
    </location>
</feature>
<gene>
    <name evidence="8" type="ORF">SmJEL517_g02194</name>
</gene>
<accession>A0A507C8R4</accession>
<dbReference type="SUPFAM" id="SSF103473">
    <property type="entry name" value="MFS general substrate transporter"/>
    <property type="match status" value="1"/>
</dbReference>
<feature type="transmembrane region" description="Helical" evidence="6">
    <location>
        <begin position="126"/>
        <end position="147"/>
    </location>
</feature>
<reference evidence="8 9" key="1">
    <citation type="journal article" date="2019" name="Sci. Rep.">
        <title>Comparative genomics of chytrid fungi reveal insights into the obligate biotrophic and pathogenic lifestyle of Synchytrium endobioticum.</title>
        <authorList>
            <person name="van de Vossenberg B.T.L.H."/>
            <person name="Warris S."/>
            <person name="Nguyen H.D.T."/>
            <person name="van Gent-Pelzer M.P.E."/>
            <person name="Joly D.L."/>
            <person name="van de Geest H.C."/>
            <person name="Bonants P.J.M."/>
            <person name="Smith D.S."/>
            <person name="Levesque C.A."/>
            <person name="van der Lee T.A.J."/>
        </authorList>
    </citation>
    <scope>NUCLEOTIDE SEQUENCE [LARGE SCALE GENOMIC DNA]</scope>
    <source>
        <strain evidence="8 9">JEL517</strain>
    </source>
</reference>
<evidence type="ECO:0000256" key="6">
    <source>
        <dbReference type="SAM" id="Phobius"/>
    </source>
</evidence>
<evidence type="ECO:0000256" key="4">
    <source>
        <dbReference type="ARBA" id="ARBA00022989"/>
    </source>
</evidence>
<dbReference type="PRINTS" id="PR01036">
    <property type="entry name" value="TCRTETB"/>
</dbReference>
<feature type="transmembrane region" description="Helical" evidence="6">
    <location>
        <begin position="497"/>
        <end position="516"/>
    </location>
</feature>
<protein>
    <recommendedName>
        <fullName evidence="7">Major facilitator superfamily (MFS) profile domain-containing protein</fullName>
    </recommendedName>
</protein>
<feature type="domain" description="Major facilitator superfamily (MFS) profile" evidence="7">
    <location>
        <begin position="36"/>
        <end position="484"/>
    </location>
</feature>
<dbReference type="InterPro" id="IPR036259">
    <property type="entry name" value="MFS_trans_sf"/>
</dbReference>
<keyword evidence="4 6" id="KW-1133">Transmembrane helix</keyword>
<evidence type="ECO:0000313" key="8">
    <source>
        <dbReference type="EMBL" id="TPX35539.1"/>
    </source>
</evidence>
<feature type="transmembrane region" description="Helical" evidence="6">
    <location>
        <begin position="361"/>
        <end position="378"/>
    </location>
</feature>
<dbReference type="GO" id="GO:0012505">
    <property type="term" value="C:endomembrane system"/>
    <property type="evidence" value="ECO:0007669"/>
    <property type="project" value="UniProtKB-SubCell"/>
</dbReference>
<feature type="transmembrane region" description="Helical" evidence="6">
    <location>
        <begin position="225"/>
        <end position="247"/>
    </location>
</feature>
<dbReference type="PANTHER" id="PTHR23501:SF191">
    <property type="entry name" value="VACUOLAR BASIC AMINO ACID TRANSPORTER 4"/>
    <property type="match status" value="1"/>
</dbReference>
<dbReference type="PROSITE" id="PS50850">
    <property type="entry name" value="MFS"/>
    <property type="match status" value="1"/>
</dbReference>
<dbReference type="GeneID" id="42003419"/>
<feature type="transmembrane region" description="Helical" evidence="6">
    <location>
        <begin position="33"/>
        <end position="58"/>
    </location>
</feature>
<evidence type="ECO:0000256" key="3">
    <source>
        <dbReference type="ARBA" id="ARBA00022692"/>
    </source>
</evidence>
<feature type="transmembrane region" description="Helical" evidence="6">
    <location>
        <begin position="159"/>
        <end position="177"/>
    </location>
</feature>
<keyword evidence="5 6" id="KW-0472">Membrane</keyword>
<evidence type="ECO:0000256" key="5">
    <source>
        <dbReference type="ARBA" id="ARBA00023136"/>
    </source>
</evidence>
<comment type="subcellular location">
    <subcellularLocation>
        <location evidence="1">Endomembrane system</location>
        <topology evidence="1">Multi-pass membrane protein</topology>
    </subcellularLocation>
</comment>
<evidence type="ECO:0000256" key="1">
    <source>
        <dbReference type="ARBA" id="ARBA00004127"/>
    </source>
</evidence>
<name>A0A507C8R4_9FUNG</name>
<sequence>MESDHIVEKGQVAPESLNVDAGSPVEHHTPKQLGLVFVGLALAIFVASINGTIVATALPVIANDLNGLSSLAWIGTSYLLTSTAFQPLSGVLSDIFGRLYTFLGFIAFFVLGSVLCGAANGIGMMIGARLIQGVGGGGLISLCMIIIADIVSIRDQGKYQGIIGATSALAMVIGPLAGGGIVDHTSWRLIFYVFLPVMGFSCVVLIMYLRIPIPQGALSSKVKKIDFLGALVLCASTSMILLALSWGGSQYSWSSPTVLCLLIFGFLLLGGFVLVEAKFATLPILPVYLFRIRNFWTSNAIAFVAGFFMYGAIYFVPLYYRNVHGYDATAGGLSLLPLMLSLVFASMIGGGLTSRFGVVRPFIWIGTVLLAVGSGLLSTLNESSPRGVEIIVLVVAGLGLGLIIQSAQIAVQASVETKDMATGTAAVSFFRNFGGVLGVGISATILQDRWSNFLIQQFNTNGIPLSALASLDLSDVSTISPDLRVLVIRAFIMAMNYIWYISCAASCIGVFFALFIKYVELSKAVPAEIVPSTGSQVEVVSEASSAKT</sequence>
<dbReference type="InterPro" id="IPR020846">
    <property type="entry name" value="MFS_dom"/>
</dbReference>
<dbReference type="InterPro" id="IPR011701">
    <property type="entry name" value="MFS"/>
</dbReference>
<dbReference type="GO" id="GO:0022857">
    <property type="term" value="F:transmembrane transporter activity"/>
    <property type="evidence" value="ECO:0007669"/>
    <property type="project" value="InterPro"/>
</dbReference>
<dbReference type="Proteomes" id="UP000319731">
    <property type="component" value="Unassembled WGS sequence"/>
</dbReference>
<comment type="caution">
    <text evidence="8">The sequence shown here is derived from an EMBL/GenBank/DDBJ whole genome shotgun (WGS) entry which is preliminary data.</text>
</comment>
<evidence type="ECO:0000256" key="2">
    <source>
        <dbReference type="ARBA" id="ARBA00022448"/>
    </source>
</evidence>
<dbReference type="OrthoDB" id="2147446at2759"/>
<dbReference type="CDD" id="cd17502">
    <property type="entry name" value="MFS_Azr1_MDR_like"/>
    <property type="match status" value="1"/>
</dbReference>
<feature type="transmembrane region" description="Helical" evidence="6">
    <location>
        <begin position="253"/>
        <end position="275"/>
    </location>
</feature>
<dbReference type="PANTHER" id="PTHR23501">
    <property type="entry name" value="MAJOR FACILITATOR SUPERFAMILY"/>
    <property type="match status" value="1"/>
</dbReference>
<dbReference type="RefSeq" id="XP_031026012.1">
    <property type="nucleotide sequence ID" value="XM_031168122.1"/>
</dbReference>
<keyword evidence="9" id="KW-1185">Reference proteome</keyword>
<dbReference type="AlphaFoldDB" id="A0A507C8R4"/>
<evidence type="ECO:0000259" key="7">
    <source>
        <dbReference type="PROSITE" id="PS50850"/>
    </source>
</evidence>
<feature type="transmembrane region" description="Helical" evidence="6">
    <location>
        <begin position="390"/>
        <end position="411"/>
    </location>
</feature>